<dbReference type="EMBL" id="MFAZ01000025">
    <property type="protein sequence ID" value="OGD86991.1"/>
    <property type="molecule type" value="Genomic_DNA"/>
</dbReference>
<name>A0A1F5G555_9BACT</name>
<comment type="caution">
    <text evidence="1">The sequence shown here is derived from an EMBL/GenBank/DDBJ whole genome shotgun (WGS) entry which is preliminary data.</text>
</comment>
<sequence>MIPKSKKPDKRIVTHYDLLKKAWLKRHKKAKKLLHEKHKEAFDYIVEKMPAKEQLASGAAGALMLSSVLPAGGSVALGSISDKQTETVHEVQVDKTAEFVGELKSTTGENVRPLSVEEESKISAVLSKYFKMNVNYQINGLRLNRTYGLIGAEQHLVRYPGDTMAGHLTTEEANNRFLYSSGMAPGRGAWGYFANSKGEFSDRDREREKWYIAVQTFEAPNYNGRLSEYRDFFKWRKMLVVNAKSGQAVVADIADAGPAVFTGKHLGGSPEVMYALNLHEGMRKGAVLYFFIDDPDDKIPLGPVKPT</sequence>
<proteinExistence type="predicted"/>
<dbReference type="AlphaFoldDB" id="A0A1F5G555"/>
<protein>
    <submittedName>
        <fullName evidence="1">Uncharacterized protein</fullName>
    </submittedName>
</protein>
<dbReference type="STRING" id="1797711.A2870_04445"/>
<organism evidence="1 2">
    <name type="scientific">Candidatus Curtissbacteria bacterium RIFCSPHIGHO2_01_FULL_41_11</name>
    <dbReference type="NCBI Taxonomy" id="1797711"/>
    <lineage>
        <taxon>Bacteria</taxon>
        <taxon>Candidatus Curtissiibacteriota</taxon>
    </lineage>
</organism>
<evidence type="ECO:0000313" key="2">
    <source>
        <dbReference type="Proteomes" id="UP000179102"/>
    </source>
</evidence>
<reference evidence="1 2" key="1">
    <citation type="journal article" date="2016" name="Nat. Commun.">
        <title>Thousands of microbial genomes shed light on interconnected biogeochemical processes in an aquifer system.</title>
        <authorList>
            <person name="Anantharaman K."/>
            <person name="Brown C.T."/>
            <person name="Hug L.A."/>
            <person name="Sharon I."/>
            <person name="Castelle C.J."/>
            <person name="Probst A.J."/>
            <person name="Thomas B.C."/>
            <person name="Singh A."/>
            <person name="Wilkins M.J."/>
            <person name="Karaoz U."/>
            <person name="Brodie E.L."/>
            <person name="Williams K.H."/>
            <person name="Hubbard S.S."/>
            <person name="Banfield J.F."/>
        </authorList>
    </citation>
    <scope>NUCLEOTIDE SEQUENCE [LARGE SCALE GENOMIC DNA]</scope>
</reference>
<gene>
    <name evidence="1" type="ORF">A2870_04445</name>
</gene>
<accession>A0A1F5G555</accession>
<dbReference type="Proteomes" id="UP000179102">
    <property type="component" value="Unassembled WGS sequence"/>
</dbReference>
<evidence type="ECO:0000313" key="1">
    <source>
        <dbReference type="EMBL" id="OGD86991.1"/>
    </source>
</evidence>